<protein>
    <submittedName>
        <fullName evidence="1">Uncharacterized protein</fullName>
    </submittedName>
</protein>
<dbReference type="AlphaFoldDB" id="A0A6B3N9N2"/>
<dbReference type="InterPro" id="IPR012489">
    <property type="entry name" value="NucleaseA_inhib-like"/>
</dbReference>
<evidence type="ECO:0000313" key="1">
    <source>
        <dbReference type="EMBL" id="NER28203.1"/>
    </source>
</evidence>
<dbReference type="Pfam" id="PF07924">
    <property type="entry name" value="NuiA"/>
    <property type="match status" value="2"/>
</dbReference>
<dbReference type="Gene3D" id="3.40.1460.10">
    <property type="entry name" value="Nuclease A inhibitor-like"/>
    <property type="match status" value="2"/>
</dbReference>
<proteinExistence type="predicted"/>
<reference evidence="1" key="1">
    <citation type="submission" date="2019-11" db="EMBL/GenBank/DDBJ databases">
        <title>Genomic insights into an expanded diversity of filamentous marine cyanobacteria reveals the extraordinary biosynthetic potential of Moorea and Okeania.</title>
        <authorList>
            <person name="Ferreira Leao T."/>
            <person name="Wang M."/>
            <person name="Moss N."/>
            <person name="Da Silva R."/>
            <person name="Sanders J."/>
            <person name="Nurk S."/>
            <person name="Gurevich A."/>
            <person name="Humphrey G."/>
            <person name="Reher R."/>
            <person name="Zhu Q."/>
            <person name="Belda-Ferre P."/>
            <person name="Glukhov E."/>
            <person name="Rex R."/>
            <person name="Dorrestein P.C."/>
            <person name="Knight R."/>
            <person name="Pevzner P."/>
            <person name="Gerwick W.H."/>
            <person name="Gerwick L."/>
        </authorList>
    </citation>
    <scope>NUCLEOTIDE SEQUENCE</scope>
    <source>
        <strain evidence="1">SIO1C4</strain>
    </source>
</reference>
<comment type="caution">
    <text evidence="1">The sequence shown here is derived from an EMBL/GenBank/DDBJ whole genome shotgun (WGS) entry which is preliminary data.</text>
</comment>
<sequence>MKPQTEQIVANLEDLTDDLYYSLVGDEPYVITTWEVEEKGEFSWENFLVDNKALTPFESSDFLNKISQSQSQTVSEHYQNLIELLQANLSNLAIYGYGFPELPEDLFGGDLPIYDYDRQLPEIPVIIGSLAEGEWIGLVPKQCNGTDSSSQFIIPDMTSIAASSAALVEQIRSITSQIEHQSQYWKLQKLWEVVVTSSRNLLMEKLLDDAAFMDIYELERFLRFDMKDEEELEDEDTHKEFQIRDFFQSPLLNSRVYNLDFNCGGEHFTLHYVLGQTEDGDWMGLITDSYTF</sequence>
<dbReference type="EMBL" id="JAAHFQ010000183">
    <property type="protein sequence ID" value="NER28203.1"/>
    <property type="molecule type" value="Genomic_DNA"/>
</dbReference>
<name>A0A6B3N9N2_9CYAN</name>
<organism evidence="1">
    <name type="scientific">Symploca sp. SIO1C4</name>
    <dbReference type="NCBI Taxonomy" id="2607765"/>
    <lineage>
        <taxon>Bacteria</taxon>
        <taxon>Bacillati</taxon>
        <taxon>Cyanobacteriota</taxon>
        <taxon>Cyanophyceae</taxon>
        <taxon>Coleofasciculales</taxon>
        <taxon>Coleofasciculaceae</taxon>
        <taxon>Symploca</taxon>
    </lineage>
</organism>
<gene>
    <name evidence="1" type="ORF">F6J89_11365</name>
</gene>
<accession>A0A6B3N9N2</accession>